<dbReference type="PROSITE" id="PS50812">
    <property type="entry name" value="PWWP"/>
    <property type="match status" value="1"/>
</dbReference>
<name>A0AAP0WVS7_LIQFO</name>
<feature type="transmembrane region" description="Helical" evidence="3">
    <location>
        <begin position="1011"/>
        <end position="1035"/>
    </location>
</feature>
<keyword evidence="1" id="KW-0507">mRNA processing</keyword>
<keyword evidence="7" id="KW-1185">Reference proteome</keyword>
<dbReference type="Pfam" id="PF04818">
    <property type="entry name" value="CID"/>
    <property type="match status" value="1"/>
</dbReference>
<reference evidence="6 7" key="1">
    <citation type="journal article" date="2024" name="Plant J.">
        <title>Genome sequences and population genomics reveal climatic adaptation and genomic divergence between two closely related sweetgum species.</title>
        <authorList>
            <person name="Xu W.Q."/>
            <person name="Ren C.Q."/>
            <person name="Zhang X.Y."/>
            <person name="Comes H.P."/>
            <person name="Liu X.H."/>
            <person name="Li Y.G."/>
            <person name="Kettle C.J."/>
            <person name="Jalonen R."/>
            <person name="Gaisberger H."/>
            <person name="Ma Y.Z."/>
            <person name="Qiu Y.X."/>
        </authorList>
    </citation>
    <scope>NUCLEOTIDE SEQUENCE [LARGE SCALE GENOMIC DNA]</scope>
    <source>
        <strain evidence="6">Hangzhou</strain>
    </source>
</reference>
<sequence>MWCDLVGPTCHVFGHSKGKGSSAAAAAAARRQWKVGDLVLAKVKGFPAWPATVSEPEKWGYSADWKKVLVYFFGTNQIAFCNPADVEAFTEEKKESLLVKRQGKGADFVRAVQEIIDSYEKSKKEDRVDSNSGDEVIVTNAGNSVDSFTSSGLKDQTEASSGTLLSRLNNSNSTGDRDEPSLLAEDAAAETQLDASHDRETFSEEPTVNVVITETPFTTTYSSRKRSGGTQPQSRVTQRRAPSVRRSRSSSRSDSCRFQNFIVPSNDGGKSAGDVASNVMRYRSLRRNKRIRKSPDASEWHDAGSPAFISNGSIEDDGSEIVTVDSDTLSLNEGSTLESGCNLEHTETVECLEGEAELSKRLDLQIKAVVIKKKRKPNRKRVINDASGRTDGLEKAACLEVGINKTRQNSPNDCEKSNEGYSKEDGDEHLPLVKRARVRMGKQSAAGEELDSVIKMEEKSSKEVSINLLGQVCTSLNCDNDSPADRNSFVVKGTVENSSSLNNYIQIPENGQQLLKVKEKQPFGSVDGEAALPPSKRLHRALEAMSANAAEDGQACTEAPSTRKSLTDRHCAASIRGSPHMSVEGKAGNGLGVQNVDSLGNNASEDCMCGFSASSNPLISEEIEMSSVDVDICNEPDGSSKSKKDEVEPAESVVQTQSPEPLSPNLDTRQGSPRANQGSLHQLSSKDECKSENFELSHSRAESPDREVDASKHTGTSIDTVSRADKSTKVSPRNSTNVVLYSAEDSFCENTEFLKPPRDHKSQVNGMCELEIEVKHKSFQSSKEVMKDAVRGTQHLSHSGSISNDPLGEKDVSCIRSSPSPLDGVDFPARASPPNSLLCSMNTTDNNLFLQNNGCCSPDVHLHHEKSVCALDVEEGKFDSVVTCVGKWSNHAEASAALTSFEAMLGTLTRTKESIGRATRIAIDCAKFGIAAKVMEILARRLESESSLHRRVDLFFLVDSIAQCSRGLKGDVGGIYPSAIQAVLPRLLSAAAPPGNTAQENRRQCLKASELFNFLLFLGLLLYFTLHFFLFPLLLSRF</sequence>
<dbReference type="SUPFAM" id="SSF63748">
    <property type="entry name" value="Tudor/PWWP/MBT"/>
    <property type="match status" value="1"/>
</dbReference>
<feature type="region of interest" description="Disordered" evidence="2">
    <location>
        <begin position="794"/>
        <end position="815"/>
    </location>
</feature>
<evidence type="ECO:0008006" key="8">
    <source>
        <dbReference type="Google" id="ProtNLM"/>
    </source>
</evidence>
<comment type="caution">
    <text evidence="6">The sequence shown here is derived from an EMBL/GenBank/DDBJ whole genome shotgun (WGS) entry which is preliminary data.</text>
</comment>
<evidence type="ECO:0000256" key="1">
    <source>
        <dbReference type="ARBA" id="ARBA00022664"/>
    </source>
</evidence>
<dbReference type="InterPro" id="IPR008942">
    <property type="entry name" value="ENTH_VHS"/>
</dbReference>
<feature type="region of interest" description="Disordered" evidence="2">
    <location>
        <begin position="147"/>
        <end position="255"/>
    </location>
</feature>
<dbReference type="InterPro" id="IPR000313">
    <property type="entry name" value="PWWP_dom"/>
</dbReference>
<proteinExistence type="predicted"/>
<feature type="compositionally biased region" description="Polar residues" evidence="2">
    <location>
        <begin position="204"/>
        <end position="236"/>
    </location>
</feature>
<protein>
    <recommendedName>
        <fullName evidence="8">PWWP domain-containing protein</fullName>
    </recommendedName>
</protein>
<feature type="compositionally biased region" description="Polar residues" evidence="2">
    <location>
        <begin position="794"/>
        <end position="804"/>
    </location>
</feature>
<dbReference type="PANTHER" id="PTHR12550">
    <property type="entry name" value="HEPATOMA-DERIVED GROWTH FACTOR-RELATED"/>
    <property type="match status" value="1"/>
</dbReference>
<organism evidence="6 7">
    <name type="scientific">Liquidambar formosana</name>
    <name type="common">Formosan gum</name>
    <dbReference type="NCBI Taxonomy" id="63359"/>
    <lineage>
        <taxon>Eukaryota</taxon>
        <taxon>Viridiplantae</taxon>
        <taxon>Streptophyta</taxon>
        <taxon>Embryophyta</taxon>
        <taxon>Tracheophyta</taxon>
        <taxon>Spermatophyta</taxon>
        <taxon>Magnoliopsida</taxon>
        <taxon>eudicotyledons</taxon>
        <taxon>Gunneridae</taxon>
        <taxon>Pentapetalae</taxon>
        <taxon>Saxifragales</taxon>
        <taxon>Altingiaceae</taxon>
        <taxon>Liquidambar</taxon>
    </lineage>
</organism>
<feature type="compositionally biased region" description="Polar residues" evidence="2">
    <location>
        <begin position="653"/>
        <end position="683"/>
    </location>
</feature>
<evidence type="ECO:0000313" key="6">
    <source>
        <dbReference type="EMBL" id="KAK9281634.1"/>
    </source>
</evidence>
<keyword evidence="3" id="KW-0472">Membrane</keyword>
<keyword evidence="3" id="KW-0812">Transmembrane</keyword>
<gene>
    <name evidence="6" type="ORF">L1049_004537</name>
</gene>
<dbReference type="SMART" id="SM00582">
    <property type="entry name" value="RPR"/>
    <property type="match status" value="1"/>
</dbReference>
<evidence type="ECO:0000256" key="3">
    <source>
        <dbReference type="SAM" id="Phobius"/>
    </source>
</evidence>
<dbReference type="PROSITE" id="PS51391">
    <property type="entry name" value="CID"/>
    <property type="match status" value="1"/>
</dbReference>
<feature type="region of interest" description="Disordered" evidence="2">
    <location>
        <begin position="631"/>
        <end position="733"/>
    </location>
</feature>
<dbReference type="GO" id="GO:0006397">
    <property type="term" value="P:mRNA processing"/>
    <property type="evidence" value="ECO:0007669"/>
    <property type="project" value="UniProtKB-KW"/>
</dbReference>
<dbReference type="Proteomes" id="UP001415857">
    <property type="component" value="Unassembled WGS sequence"/>
</dbReference>
<dbReference type="GO" id="GO:0005634">
    <property type="term" value="C:nucleus"/>
    <property type="evidence" value="ECO:0007669"/>
    <property type="project" value="UniProtKB-ARBA"/>
</dbReference>
<dbReference type="EMBL" id="JBBPBK010000007">
    <property type="protein sequence ID" value="KAK9281634.1"/>
    <property type="molecule type" value="Genomic_DNA"/>
</dbReference>
<feature type="domain" description="PWWP" evidence="4">
    <location>
        <begin position="35"/>
        <end position="92"/>
    </location>
</feature>
<dbReference type="Pfam" id="PF00855">
    <property type="entry name" value="PWWP"/>
    <property type="match status" value="1"/>
</dbReference>
<keyword evidence="3" id="KW-1133">Transmembrane helix</keyword>
<dbReference type="InterPro" id="IPR006569">
    <property type="entry name" value="CID_dom"/>
</dbReference>
<evidence type="ECO:0000256" key="2">
    <source>
        <dbReference type="SAM" id="MobiDB-lite"/>
    </source>
</evidence>
<feature type="region of interest" description="Disordered" evidence="2">
    <location>
        <begin position="407"/>
        <end position="427"/>
    </location>
</feature>
<feature type="compositionally biased region" description="Basic and acidic residues" evidence="2">
    <location>
        <begin position="413"/>
        <end position="427"/>
    </location>
</feature>
<dbReference type="Gene3D" id="1.25.40.90">
    <property type="match status" value="1"/>
</dbReference>
<dbReference type="AlphaFoldDB" id="A0AAP0WVS7"/>
<evidence type="ECO:0000259" key="5">
    <source>
        <dbReference type="PROSITE" id="PS51391"/>
    </source>
</evidence>
<dbReference type="PANTHER" id="PTHR12550:SF49">
    <property type="entry name" value="PROTEIN HUA2-LIKE 2-RELATED"/>
    <property type="match status" value="1"/>
</dbReference>
<evidence type="ECO:0000259" key="4">
    <source>
        <dbReference type="PROSITE" id="PS50812"/>
    </source>
</evidence>
<feature type="compositionally biased region" description="Polar residues" evidence="2">
    <location>
        <begin position="147"/>
        <end position="174"/>
    </location>
</feature>
<dbReference type="SMART" id="SM00293">
    <property type="entry name" value="PWWP"/>
    <property type="match status" value="1"/>
</dbReference>
<feature type="compositionally biased region" description="Basic and acidic residues" evidence="2">
    <location>
        <begin position="638"/>
        <end position="647"/>
    </location>
</feature>
<evidence type="ECO:0000313" key="7">
    <source>
        <dbReference type="Proteomes" id="UP001415857"/>
    </source>
</evidence>
<feature type="compositionally biased region" description="Basic and acidic residues" evidence="2">
    <location>
        <begin position="684"/>
        <end position="712"/>
    </location>
</feature>
<dbReference type="Gene3D" id="2.30.30.140">
    <property type="match status" value="1"/>
</dbReference>
<accession>A0AAP0WVS7</accession>
<feature type="domain" description="CID" evidence="5">
    <location>
        <begin position="893"/>
        <end position="1038"/>
    </location>
</feature>